<evidence type="ECO:0000313" key="2">
    <source>
        <dbReference type="EMBL" id="MFD1364942.1"/>
    </source>
</evidence>
<protein>
    <submittedName>
        <fullName evidence="2">NACHT domain-containing protein</fullName>
    </submittedName>
</protein>
<dbReference type="Gene3D" id="3.40.50.300">
    <property type="entry name" value="P-loop containing nucleotide triphosphate hydrolases"/>
    <property type="match status" value="1"/>
</dbReference>
<dbReference type="RefSeq" id="WP_317795323.1">
    <property type="nucleotide sequence ID" value="NZ_AP028461.1"/>
</dbReference>
<evidence type="ECO:0000259" key="1">
    <source>
        <dbReference type="Pfam" id="PF22738"/>
    </source>
</evidence>
<dbReference type="Pfam" id="PF22738">
    <property type="entry name" value="NNH7"/>
    <property type="match status" value="1"/>
</dbReference>
<organism evidence="2 3">
    <name type="scientific">Actinoplanes sichuanensis</name>
    <dbReference type="NCBI Taxonomy" id="512349"/>
    <lineage>
        <taxon>Bacteria</taxon>
        <taxon>Bacillati</taxon>
        <taxon>Actinomycetota</taxon>
        <taxon>Actinomycetes</taxon>
        <taxon>Micromonosporales</taxon>
        <taxon>Micromonosporaceae</taxon>
        <taxon>Actinoplanes</taxon>
    </lineage>
</organism>
<dbReference type="Proteomes" id="UP001597183">
    <property type="component" value="Unassembled WGS sequence"/>
</dbReference>
<dbReference type="InterPro" id="IPR054567">
    <property type="entry name" value="NNH7"/>
</dbReference>
<proteinExistence type="predicted"/>
<keyword evidence="3" id="KW-1185">Reference proteome</keyword>
<feature type="domain" description="NACHT N-terminal Helical" evidence="1">
    <location>
        <begin position="4"/>
        <end position="226"/>
    </location>
</feature>
<gene>
    <name evidence="2" type="ORF">ACFQ5G_06240</name>
</gene>
<name>A0ABW4A2U0_9ACTN</name>
<dbReference type="InterPro" id="IPR027417">
    <property type="entry name" value="P-loop_NTPase"/>
</dbReference>
<dbReference type="EMBL" id="JBHTMK010000007">
    <property type="protein sequence ID" value="MFD1364942.1"/>
    <property type="molecule type" value="Genomic_DNA"/>
</dbReference>
<sequence>MGSDPYTLDGARRILVGTPKIVERLDRLLGLAILGSGAGYLMTGTSQLMALFDWVDQKNELMRLLDGLVSAGWERLRKGERQDRFEVLAATHTALVHGCFFTALRELLGPVYDELDLTDEDMAHLTTAAGEWAIGLVASGRIPLPDATAGLHRTITERIEPFYRDLARTSLEFFAGLAGWPREQDTRSTDPLVGQITERATSRYRAEYARLAADVREFEIWAMLGEHAATQQQTGASLARLEDLVATIVHRDEAGPARLLDTVRAINRDVFGAPLIPVAETGDLDGVTLPTVEAGYVSPRFRWALAGSDARPADEQWWAGQPLGDDIETFLAGHFASPASVDRPLVVLGHPGSGKSLFTRVCAARLSTADRFTAVRVALRDVADPTAPLYQQMSGALEKATNGRVGWSGFCDAAEGTVRVLFIDGLDELMQATGSTQSGYLAGVTELQRIEKVTGHPLVVVVTARTVVADLAEIPDGSLVIKLEDFFDTQVESWLRTWRATNAGSGLLELDTSRILRLGDLSHQPLLLLLLALYAARRPLPEDDSAAGLYGALLHDFITRELAKPGQSGAGGPAQRRHDALWQLGVVAFGMINRGRLHLGEDQLRLDLAALSRRNADPILTPPGMLDPAQRIIGRFFFITAAEADGGGGGRSYEFLHATFGEYLVAYHLVEQLSDLHAALGRPSSQQWDDDLLFALLSHRLVTAGAAAVLPFARQLLDAEGEETREGVLAVVSWLIRAAPDRWGKGAFASYDPSGGRYVDRLATYTANLVLLLTRLVEEPVPLAYLAPAGADPEEWWTTLLDLWHATFQREYGEEWRGLLSLLGRPSDRWAGIEARADPIANTFVTRLRLETANRVRGAAYNAGIAAMTGTYRLSSADREEEMAGELIAVLTDPSPGPLTFDHLRLAENLRAAGETASWLARPAVAFLCRFGDDLTAEARAGLLQILLAHRNHPADLSHGLALLVALYPDLIHAGPEVGRLLLTPVNTGEDVVALAPRDASIEIALLTGEAVWQRSDRDLYGFAYLRHQHLAAEFAEQVARDAGSRVPADADDMARRTLIRQLITEPGSPPF</sequence>
<accession>A0ABW4A2U0</accession>
<evidence type="ECO:0000313" key="3">
    <source>
        <dbReference type="Proteomes" id="UP001597183"/>
    </source>
</evidence>
<comment type="caution">
    <text evidence="2">The sequence shown here is derived from an EMBL/GenBank/DDBJ whole genome shotgun (WGS) entry which is preliminary data.</text>
</comment>
<reference evidence="3" key="1">
    <citation type="journal article" date="2019" name="Int. J. Syst. Evol. Microbiol.">
        <title>The Global Catalogue of Microorganisms (GCM) 10K type strain sequencing project: providing services to taxonomists for standard genome sequencing and annotation.</title>
        <authorList>
            <consortium name="The Broad Institute Genomics Platform"/>
            <consortium name="The Broad Institute Genome Sequencing Center for Infectious Disease"/>
            <person name="Wu L."/>
            <person name="Ma J."/>
        </authorList>
    </citation>
    <scope>NUCLEOTIDE SEQUENCE [LARGE SCALE GENOMIC DNA]</scope>
    <source>
        <strain evidence="3">CCM 7526</strain>
    </source>
</reference>
<dbReference type="SUPFAM" id="SSF52540">
    <property type="entry name" value="P-loop containing nucleoside triphosphate hydrolases"/>
    <property type="match status" value="1"/>
</dbReference>